<protein>
    <submittedName>
        <fullName evidence="2">Acyl-CoA thioesterase-1</fullName>
        <ecNumber evidence="2">3.1.1.5</ecNumber>
        <ecNumber evidence="2">3.1.2.-</ecNumber>
    </submittedName>
</protein>
<dbReference type="PANTHER" id="PTHR30383:SF24">
    <property type="entry name" value="THIOESTERASE 1_PROTEASE 1_LYSOPHOSPHOLIPASE L1"/>
    <property type="match status" value="1"/>
</dbReference>
<feature type="domain" description="SGNH hydrolase-type esterase" evidence="1">
    <location>
        <begin position="44"/>
        <end position="203"/>
    </location>
</feature>
<dbReference type="CDD" id="cd01822">
    <property type="entry name" value="Lysophospholipase_L1_like"/>
    <property type="match status" value="1"/>
</dbReference>
<dbReference type="EC" id="3.1.2.-" evidence="2"/>
<dbReference type="InterPro" id="IPR036514">
    <property type="entry name" value="SGNH_hydro_sf"/>
</dbReference>
<dbReference type="Pfam" id="PF13472">
    <property type="entry name" value="Lipase_GDSL_2"/>
    <property type="match status" value="1"/>
</dbReference>
<proteinExistence type="predicted"/>
<dbReference type="InterPro" id="IPR013830">
    <property type="entry name" value="SGNH_hydro"/>
</dbReference>
<dbReference type="Gene3D" id="3.40.50.1110">
    <property type="entry name" value="SGNH hydrolase"/>
    <property type="match status" value="1"/>
</dbReference>
<comment type="caution">
    <text evidence="2">The sequence shown here is derived from an EMBL/GenBank/DDBJ whole genome shotgun (WGS) entry which is preliminary data.</text>
</comment>
<evidence type="ECO:0000313" key="3">
    <source>
        <dbReference type="Proteomes" id="UP001242480"/>
    </source>
</evidence>
<keyword evidence="2" id="KW-0378">Hydrolase</keyword>
<reference evidence="2 3" key="1">
    <citation type="submission" date="2023-07" db="EMBL/GenBank/DDBJ databases">
        <title>Genomic Encyclopedia of Type Strains, Phase IV (KMG-IV): sequencing the most valuable type-strain genomes for metagenomic binning, comparative biology and taxonomic classification.</title>
        <authorList>
            <person name="Goeker M."/>
        </authorList>
    </citation>
    <scope>NUCLEOTIDE SEQUENCE [LARGE SCALE GENOMIC DNA]</scope>
    <source>
        <strain evidence="2 3">DSM 19619</strain>
    </source>
</reference>
<keyword evidence="3" id="KW-1185">Reference proteome</keyword>
<name>A0ABU0JDX3_9HYPH</name>
<dbReference type="GO" id="GO:0004622">
    <property type="term" value="F:phosphatidylcholine lysophospholipase activity"/>
    <property type="evidence" value="ECO:0007669"/>
    <property type="project" value="UniProtKB-EC"/>
</dbReference>
<dbReference type="Proteomes" id="UP001242480">
    <property type="component" value="Unassembled WGS sequence"/>
</dbReference>
<evidence type="ECO:0000259" key="1">
    <source>
        <dbReference type="Pfam" id="PF13472"/>
    </source>
</evidence>
<dbReference type="PANTHER" id="PTHR30383">
    <property type="entry name" value="THIOESTERASE 1/PROTEASE 1/LYSOPHOSPHOLIPASE L1"/>
    <property type="match status" value="1"/>
</dbReference>
<accession>A0ABU0JDX3</accession>
<dbReference type="RefSeq" id="WP_307279368.1">
    <property type="nucleotide sequence ID" value="NZ_JAUSVX010000012.1"/>
</dbReference>
<sequence>MPGSATYGLAAAIRQAWRALIAGLVLLAALGAPLRAAEPLKVVALGDSLTAGLGLPASDAFPAKLQAALAARGLAAVIDNAGVSGDTAASGLARLDWSVPDGTKAVLVELGANDMLRGIDPAATRAALDAIVTRLQARGIAVMLLGMRAAPNLGPDYQKAFDAIFPDLAARHGVALYPFFLDGVAGERALNQADGMHPTAAGVDVIVARSAPAVATFLQGVK</sequence>
<evidence type="ECO:0000313" key="2">
    <source>
        <dbReference type="EMBL" id="MDQ0472482.1"/>
    </source>
</evidence>
<dbReference type="SUPFAM" id="SSF52266">
    <property type="entry name" value="SGNH hydrolase"/>
    <property type="match status" value="1"/>
</dbReference>
<gene>
    <name evidence="2" type="ORF">QO011_005511</name>
</gene>
<dbReference type="EC" id="3.1.1.5" evidence="2"/>
<organism evidence="2 3">
    <name type="scientific">Labrys wisconsinensis</name>
    <dbReference type="NCBI Taxonomy" id="425677"/>
    <lineage>
        <taxon>Bacteria</taxon>
        <taxon>Pseudomonadati</taxon>
        <taxon>Pseudomonadota</taxon>
        <taxon>Alphaproteobacteria</taxon>
        <taxon>Hyphomicrobiales</taxon>
        <taxon>Xanthobacteraceae</taxon>
        <taxon>Labrys</taxon>
    </lineage>
</organism>
<dbReference type="InterPro" id="IPR051532">
    <property type="entry name" value="Ester_Hydrolysis_Enzymes"/>
</dbReference>
<dbReference type="EMBL" id="JAUSVX010000012">
    <property type="protein sequence ID" value="MDQ0472482.1"/>
    <property type="molecule type" value="Genomic_DNA"/>
</dbReference>